<dbReference type="Pfam" id="PF03372">
    <property type="entry name" value="Exo_endo_phos"/>
    <property type="match status" value="1"/>
</dbReference>
<comment type="caution">
    <text evidence="2">The sequence shown here is derived from an EMBL/GenBank/DDBJ whole genome shotgun (WGS) entry which is preliminary data.</text>
</comment>
<feature type="domain" description="Endonuclease/exonuclease/phosphatase" evidence="1">
    <location>
        <begin position="10"/>
        <end position="244"/>
    </location>
</feature>
<dbReference type="GO" id="GO:0004519">
    <property type="term" value="F:endonuclease activity"/>
    <property type="evidence" value="ECO:0007669"/>
    <property type="project" value="UniProtKB-KW"/>
</dbReference>
<dbReference type="EMBL" id="JADJNC010000018">
    <property type="protein sequence ID" value="MBK7423729.1"/>
    <property type="molecule type" value="Genomic_DNA"/>
</dbReference>
<dbReference type="AlphaFoldDB" id="A0A9D7F7U5"/>
<dbReference type="PANTHER" id="PTHR14859">
    <property type="entry name" value="CALCOFLUOR WHITE HYPERSENSITIVE PROTEIN PRECURSOR"/>
    <property type="match status" value="1"/>
</dbReference>
<dbReference type="PANTHER" id="PTHR14859:SF1">
    <property type="entry name" value="PGAP2-INTERACTING PROTEIN"/>
    <property type="match status" value="1"/>
</dbReference>
<dbReference type="Gene3D" id="3.60.10.10">
    <property type="entry name" value="Endonuclease/exonuclease/phosphatase"/>
    <property type="match status" value="1"/>
</dbReference>
<evidence type="ECO:0000259" key="1">
    <source>
        <dbReference type="Pfam" id="PF03372"/>
    </source>
</evidence>
<dbReference type="InterPro" id="IPR036691">
    <property type="entry name" value="Endo/exonu/phosph_ase_sf"/>
</dbReference>
<dbReference type="Proteomes" id="UP000886602">
    <property type="component" value="Unassembled WGS sequence"/>
</dbReference>
<reference evidence="2" key="1">
    <citation type="submission" date="2020-10" db="EMBL/GenBank/DDBJ databases">
        <title>Connecting structure to function with the recovery of over 1000 high-quality activated sludge metagenome-assembled genomes encoding full-length rRNA genes using long-read sequencing.</title>
        <authorList>
            <person name="Singleton C.M."/>
            <person name="Petriglieri F."/>
            <person name="Kristensen J.M."/>
            <person name="Kirkegaard R.H."/>
            <person name="Michaelsen T.Y."/>
            <person name="Andersen M.H."/>
            <person name="Karst S.M."/>
            <person name="Dueholm M.S."/>
            <person name="Nielsen P.H."/>
            <person name="Albertsen M."/>
        </authorList>
    </citation>
    <scope>NUCLEOTIDE SEQUENCE</scope>
    <source>
        <strain evidence="2">EsbW_18-Q3-R4-48_MAXAC.044</strain>
    </source>
</reference>
<dbReference type="GO" id="GO:0016020">
    <property type="term" value="C:membrane"/>
    <property type="evidence" value="ECO:0007669"/>
    <property type="project" value="GOC"/>
</dbReference>
<dbReference type="GO" id="GO:0006506">
    <property type="term" value="P:GPI anchor biosynthetic process"/>
    <property type="evidence" value="ECO:0007669"/>
    <property type="project" value="TreeGrafter"/>
</dbReference>
<dbReference type="InterPro" id="IPR005135">
    <property type="entry name" value="Endo/exonuclease/phosphatase"/>
</dbReference>
<keyword evidence="2" id="KW-0255">Endonuclease</keyword>
<evidence type="ECO:0000313" key="3">
    <source>
        <dbReference type="Proteomes" id="UP000886602"/>
    </source>
</evidence>
<dbReference type="SUPFAM" id="SSF56219">
    <property type="entry name" value="DNase I-like"/>
    <property type="match status" value="1"/>
</dbReference>
<dbReference type="InterPro" id="IPR051916">
    <property type="entry name" value="GPI-anchor_lipid_remodeler"/>
</dbReference>
<keyword evidence="2" id="KW-0378">Hydrolase</keyword>
<sequence>MKRTQLHVVTYNIHKGFSQFNQHMMVHELREQLRALGPDIVFLQEVQGMHSHHARRIDNWPPEAQQDFLAEDVWQSTAYGSNVIYDHGHHGNAILARFPIEHSHNQDVTHMRFERRGLLHCAIKVPGLKKALHCVCVHLSLFARSRRRQLDALSRYLEDIAEPDSPLIIAGDFNDWRNEADELLAQRLGLSEAFGGACGSLGSPGRSYPARRPVLRLDRIYVRGFSVMSAEMHCGDPWSKISDHAALSAHLRHDSGGHVR</sequence>
<evidence type="ECO:0000313" key="2">
    <source>
        <dbReference type="EMBL" id="MBK7423729.1"/>
    </source>
</evidence>
<keyword evidence="2" id="KW-0540">Nuclease</keyword>
<protein>
    <submittedName>
        <fullName evidence="2">Endonuclease/exonuclease/phosphatase family protein</fullName>
    </submittedName>
</protein>
<organism evidence="2 3">
    <name type="scientific">Candidatus Propionivibrio dominans</name>
    <dbReference type="NCBI Taxonomy" id="2954373"/>
    <lineage>
        <taxon>Bacteria</taxon>
        <taxon>Pseudomonadati</taxon>
        <taxon>Pseudomonadota</taxon>
        <taxon>Betaproteobacteria</taxon>
        <taxon>Rhodocyclales</taxon>
        <taxon>Rhodocyclaceae</taxon>
        <taxon>Propionivibrio</taxon>
    </lineage>
</organism>
<proteinExistence type="predicted"/>
<accession>A0A9D7F7U5</accession>
<name>A0A9D7F7U5_9RHOO</name>
<gene>
    <name evidence="2" type="ORF">IPJ48_11845</name>
</gene>